<evidence type="ECO:0000256" key="7">
    <source>
        <dbReference type="ARBA" id="ARBA00022792"/>
    </source>
</evidence>
<evidence type="ECO:0000313" key="17">
    <source>
        <dbReference type="Proteomes" id="UP000494163"/>
    </source>
</evidence>
<keyword evidence="8" id="KW-1133">Transmembrane helix</keyword>
<keyword evidence="3 14" id="KW-0813">Transport</keyword>
<keyword evidence="7" id="KW-0999">Mitochondrion inner membrane</keyword>
<feature type="region of interest" description="Disordered" evidence="15">
    <location>
        <begin position="363"/>
        <end position="383"/>
    </location>
</feature>
<dbReference type="PANTHER" id="PTHR45758:SF20">
    <property type="entry name" value="MITOFERRIN-2"/>
    <property type="match status" value="1"/>
</dbReference>
<evidence type="ECO:0000256" key="9">
    <source>
        <dbReference type="ARBA" id="ARBA00023004"/>
    </source>
</evidence>
<dbReference type="FunFam" id="1.50.40.10:FF:000196">
    <property type="entry name" value="mitoferrin"/>
    <property type="match status" value="1"/>
</dbReference>
<evidence type="ECO:0000256" key="5">
    <source>
        <dbReference type="ARBA" id="ARBA00022692"/>
    </source>
</evidence>
<reference evidence="16 17" key="1">
    <citation type="submission" date="2015-08" db="EMBL/GenBank/DDBJ databases">
        <title>Ancestral chromatin configuration constrains chromatin evolution on differentiating sex chromosomes in Drosophila.</title>
        <authorList>
            <person name="Zhou Q."/>
            <person name="Bachtrog D."/>
        </authorList>
    </citation>
    <scope>NUCLEOTIDE SEQUENCE [LARGE SCALE GENOMIC DNA]</scope>
    <source>
        <tissue evidence="16">Whole larvae</tissue>
    </source>
</reference>
<evidence type="ECO:0000256" key="13">
    <source>
        <dbReference type="PROSITE-ProRule" id="PRU00282"/>
    </source>
</evidence>
<keyword evidence="5 13" id="KW-0812">Transmembrane</keyword>
<comment type="similarity">
    <text evidence="2 14">Belongs to the mitochondrial carrier (TC 2.A.29) family.</text>
</comment>
<keyword evidence="6" id="KW-0677">Repeat</keyword>
<keyword evidence="17" id="KW-1185">Reference proteome</keyword>
<keyword evidence="9" id="KW-0408">Iron</keyword>
<evidence type="ECO:0000256" key="8">
    <source>
        <dbReference type="ARBA" id="ARBA00022989"/>
    </source>
</evidence>
<dbReference type="Proteomes" id="UP000494163">
    <property type="component" value="Chromosome 3R"/>
</dbReference>
<keyword evidence="4" id="KW-0410">Iron transport</keyword>
<evidence type="ECO:0000256" key="10">
    <source>
        <dbReference type="ARBA" id="ARBA00023065"/>
    </source>
</evidence>
<feature type="repeat" description="Solcar" evidence="13">
    <location>
        <begin position="12"/>
        <end position="98"/>
    </location>
</feature>
<dbReference type="Pfam" id="PF00153">
    <property type="entry name" value="Mito_carr"/>
    <property type="match status" value="3"/>
</dbReference>
<sequence>MNIDDYESLPTTSVGINMTAGALAGILEHVVMYPLDSVKTRMQSLTSPHSHLNIYSTLRNMITREGIMRPIRGASAVVLGAGPAHSLYFGVYEMTKETLTKFTAHNHLNYVLSGALATLVHDAISNPTEVIKQRMQMYNSPYTSVVSCLRDVYRKEGMQAFYRSYSTQLVMNIPYQTIHFTTYELLQNMLNKDRRYSPMVHMVAGGAAGASAAAITTPLDVVKTLLNTQETGLTRGMIEATQKIYRMAGIRGFFRGITARVVYSMPATAICWSTYEFFKFYLCGSPQQYKSSISGKSELGDSTHRTDYVLPKNEEVEQPEESTDLGVTPKEAALLHPAPPSVNAAGAIKTVCELSTRTTAPTINLHTRHTDVKSPYERGFSST</sequence>
<dbReference type="InterPro" id="IPR018108">
    <property type="entry name" value="MCP_transmembrane"/>
</dbReference>
<dbReference type="SUPFAM" id="SSF103506">
    <property type="entry name" value="Mitochondrial carrier"/>
    <property type="match status" value="1"/>
</dbReference>
<evidence type="ECO:0000256" key="4">
    <source>
        <dbReference type="ARBA" id="ARBA00022496"/>
    </source>
</evidence>
<evidence type="ECO:0000256" key="3">
    <source>
        <dbReference type="ARBA" id="ARBA00022448"/>
    </source>
</evidence>
<dbReference type="PRINTS" id="PR00926">
    <property type="entry name" value="MITOCARRIER"/>
</dbReference>
<evidence type="ECO:0000256" key="11">
    <source>
        <dbReference type="ARBA" id="ARBA00023128"/>
    </source>
</evidence>
<protein>
    <submittedName>
        <fullName evidence="16">Mfrn</fullName>
    </submittedName>
</protein>
<dbReference type="InterPro" id="IPR023395">
    <property type="entry name" value="MCP_dom_sf"/>
</dbReference>
<proteinExistence type="inferred from homology"/>
<feature type="repeat" description="Solcar" evidence="13">
    <location>
        <begin position="105"/>
        <end position="189"/>
    </location>
</feature>
<dbReference type="STRING" id="30019.A0A0M3QYF0"/>
<evidence type="ECO:0000256" key="1">
    <source>
        <dbReference type="ARBA" id="ARBA00004448"/>
    </source>
</evidence>
<dbReference type="GO" id="GO:0015093">
    <property type="term" value="F:ferrous iron transmembrane transporter activity"/>
    <property type="evidence" value="ECO:0007669"/>
    <property type="project" value="TreeGrafter"/>
</dbReference>
<accession>A0A0M3QYF0</accession>
<dbReference type="InterPro" id="IPR002067">
    <property type="entry name" value="MCP"/>
</dbReference>
<dbReference type="Gene3D" id="1.50.40.10">
    <property type="entry name" value="Mitochondrial carrier domain"/>
    <property type="match status" value="2"/>
</dbReference>
<dbReference type="OMA" id="AYECSKE"/>
<evidence type="ECO:0000313" key="16">
    <source>
        <dbReference type="EMBL" id="ALC47563.1"/>
    </source>
</evidence>
<keyword evidence="10" id="KW-0406">Ion transport</keyword>
<dbReference type="PANTHER" id="PTHR45758">
    <property type="entry name" value="MITOFERRIN-1-RELATED"/>
    <property type="match status" value="1"/>
</dbReference>
<dbReference type="GO" id="GO:0005743">
    <property type="term" value="C:mitochondrial inner membrane"/>
    <property type="evidence" value="ECO:0007669"/>
    <property type="project" value="UniProtKB-SubCell"/>
</dbReference>
<dbReference type="GO" id="GO:0048250">
    <property type="term" value="P:iron import into the mitochondrion"/>
    <property type="evidence" value="ECO:0007669"/>
    <property type="project" value="TreeGrafter"/>
</dbReference>
<keyword evidence="12 13" id="KW-0472">Membrane</keyword>
<dbReference type="AlphaFoldDB" id="A0A0M3QYF0"/>
<dbReference type="EMBL" id="CP012526">
    <property type="protein sequence ID" value="ALC47563.1"/>
    <property type="molecule type" value="Genomic_DNA"/>
</dbReference>
<evidence type="ECO:0000256" key="14">
    <source>
        <dbReference type="RuleBase" id="RU000488"/>
    </source>
</evidence>
<feature type="repeat" description="Solcar" evidence="13">
    <location>
        <begin position="196"/>
        <end position="281"/>
    </location>
</feature>
<organism evidence="16 17">
    <name type="scientific">Drosophila busckii</name>
    <name type="common">Fruit fly</name>
    <dbReference type="NCBI Taxonomy" id="30019"/>
    <lineage>
        <taxon>Eukaryota</taxon>
        <taxon>Metazoa</taxon>
        <taxon>Ecdysozoa</taxon>
        <taxon>Arthropoda</taxon>
        <taxon>Hexapoda</taxon>
        <taxon>Insecta</taxon>
        <taxon>Pterygota</taxon>
        <taxon>Neoptera</taxon>
        <taxon>Endopterygota</taxon>
        <taxon>Diptera</taxon>
        <taxon>Brachycera</taxon>
        <taxon>Muscomorpha</taxon>
        <taxon>Ephydroidea</taxon>
        <taxon>Drosophilidae</taxon>
        <taxon>Drosophila</taxon>
    </lineage>
</organism>
<name>A0A0M3QYF0_DROBS</name>
<comment type="subcellular location">
    <subcellularLocation>
        <location evidence="1">Mitochondrion inner membrane</location>
        <topology evidence="1">Multi-pass membrane protein</topology>
    </subcellularLocation>
</comment>
<gene>
    <name evidence="16" type="ORF">Dbus_chr3Rg2313</name>
</gene>
<dbReference type="PROSITE" id="PS50920">
    <property type="entry name" value="SOLCAR"/>
    <property type="match status" value="3"/>
</dbReference>
<keyword evidence="11" id="KW-0496">Mitochondrion</keyword>
<dbReference type="OrthoDB" id="43906at2759"/>
<evidence type="ECO:0000256" key="6">
    <source>
        <dbReference type="ARBA" id="ARBA00022737"/>
    </source>
</evidence>
<evidence type="ECO:0000256" key="15">
    <source>
        <dbReference type="SAM" id="MobiDB-lite"/>
    </source>
</evidence>
<evidence type="ECO:0000256" key="2">
    <source>
        <dbReference type="ARBA" id="ARBA00006375"/>
    </source>
</evidence>
<evidence type="ECO:0000256" key="12">
    <source>
        <dbReference type="ARBA" id="ARBA00023136"/>
    </source>
</evidence>